<sequence>MSAVRNAPPSIVSADMAVHGDILSAGEVQIDGAVKGNIRCAVLTVSKSGTVEGEITAEQVMIHGRVDGRITGRKVRLTATAHMDGDVINESITIEDGAHFSGNVSNAKTVAARDAQAGDVPAAAAAPAPVARLATRDQQG</sequence>
<dbReference type="EMBL" id="JAMZFT010000001">
    <property type="protein sequence ID" value="MCP1335686.1"/>
    <property type="molecule type" value="Genomic_DNA"/>
</dbReference>
<evidence type="ECO:0000256" key="1">
    <source>
        <dbReference type="ARBA" id="ARBA00044755"/>
    </source>
</evidence>
<proteinExistence type="inferred from homology"/>
<dbReference type="InterPro" id="IPR007607">
    <property type="entry name" value="BacA/B"/>
</dbReference>
<evidence type="ECO:0000313" key="3">
    <source>
        <dbReference type="Proteomes" id="UP001055804"/>
    </source>
</evidence>
<dbReference type="PANTHER" id="PTHR35024:SF4">
    <property type="entry name" value="POLYMER-FORMING CYTOSKELETAL PROTEIN"/>
    <property type="match status" value="1"/>
</dbReference>
<dbReference type="PANTHER" id="PTHR35024">
    <property type="entry name" value="HYPOTHETICAL CYTOSOLIC PROTEIN"/>
    <property type="match status" value="1"/>
</dbReference>
<dbReference type="AlphaFoldDB" id="A0A9J6PBV0"/>
<protein>
    <submittedName>
        <fullName evidence="2">Polymer-forming cytoskeletal protein</fullName>
    </submittedName>
</protein>
<gene>
    <name evidence="2" type="ORF">NJQ99_04625</name>
</gene>
<comment type="caution">
    <text evidence="2">The sequence shown here is derived from an EMBL/GenBank/DDBJ whole genome shotgun (WGS) entry which is preliminary data.</text>
</comment>
<dbReference type="RefSeq" id="WP_269331622.1">
    <property type="nucleotide sequence ID" value="NZ_JAMZFT010000001.1"/>
</dbReference>
<evidence type="ECO:0000313" key="2">
    <source>
        <dbReference type="EMBL" id="MCP1335686.1"/>
    </source>
</evidence>
<reference evidence="2" key="1">
    <citation type="submission" date="2022-06" db="EMBL/GenBank/DDBJ databases">
        <title>Isolation and Genomics of Futiania mangrovii gen. nov., sp. nov., a Rare and Metabolically-versatile member in the Class Alphaproteobacteria.</title>
        <authorList>
            <person name="Liu L."/>
            <person name="Huang W.-C."/>
            <person name="Pan J."/>
            <person name="Li J."/>
            <person name="Huang Y."/>
            <person name="Du H."/>
            <person name="Liu Y."/>
            <person name="Li M."/>
        </authorList>
    </citation>
    <scope>NUCLEOTIDE SEQUENCE</scope>
    <source>
        <strain evidence="2">FT118</strain>
    </source>
</reference>
<organism evidence="2 3">
    <name type="scientific">Futiania mangrovi</name>
    <dbReference type="NCBI Taxonomy" id="2959716"/>
    <lineage>
        <taxon>Bacteria</taxon>
        <taxon>Pseudomonadati</taxon>
        <taxon>Pseudomonadota</taxon>
        <taxon>Alphaproteobacteria</taxon>
        <taxon>Futianiales</taxon>
        <taxon>Futianiaceae</taxon>
        <taxon>Futiania</taxon>
    </lineage>
</organism>
<accession>A0A9J6PBV0</accession>
<comment type="similarity">
    <text evidence="1">Belongs to the bactofilin family.</text>
</comment>
<keyword evidence="3" id="KW-1185">Reference proteome</keyword>
<dbReference type="Pfam" id="PF04519">
    <property type="entry name" value="Bactofilin"/>
    <property type="match status" value="1"/>
</dbReference>
<name>A0A9J6PBV0_9PROT</name>
<dbReference type="Proteomes" id="UP001055804">
    <property type="component" value="Unassembled WGS sequence"/>
</dbReference>